<dbReference type="InterPro" id="IPR001995">
    <property type="entry name" value="Peptidase_A2_cat"/>
</dbReference>
<evidence type="ECO:0000259" key="3">
    <source>
        <dbReference type="PROSITE" id="PS50175"/>
    </source>
</evidence>
<name>A0ABS8GAK8_9ALTE</name>
<dbReference type="Proteomes" id="UP001520878">
    <property type="component" value="Unassembled WGS sequence"/>
</dbReference>
<protein>
    <submittedName>
        <fullName evidence="4">Retroviral-like aspartic protease family protein</fullName>
    </submittedName>
</protein>
<reference evidence="4 5" key="1">
    <citation type="submission" date="2021-10" db="EMBL/GenBank/DDBJ databases">
        <title>Draft genome of Aestuariibacter halophilus JC2043.</title>
        <authorList>
            <person name="Emsley S.A."/>
            <person name="Pfannmuller K.M."/>
            <person name="Ushijima B."/>
            <person name="Saw J.H."/>
            <person name="Videau P."/>
        </authorList>
    </citation>
    <scope>NUCLEOTIDE SEQUENCE [LARGE SCALE GENOMIC DNA]</scope>
    <source>
        <strain evidence="4 5">JC2043</strain>
    </source>
</reference>
<dbReference type="PROSITE" id="PS50175">
    <property type="entry name" value="ASP_PROT_RETROV"/>
    <property type="match status" value="1"/>
</dbReference>
<gene>
    <name evidence="4" type="ORF">LJ739_10895</name>
</gene>
<evidence type="ECO:0000256" key="1">
    <source>
        <dbReference type="ARBA" id="ARBA00022801"/>
    </source>
</evidence>
<organism evidence="4 5">
    <name type="scientific">Fluctibacter halophilus</name>
    <dbReference type="NCBI Taxonomy" id="226011"/>
    <lineage>
        <taxon>Bacteria</taxon>
        <taxon>Pseudomonadati</taxon>
        <taxon>Pseudomonadota</taxon>
        <taxon>Gammaproteobacteria</taxon>
        <taxon>Alteromonadales</taxon>
        <taxon>Alteromonadaceae</taxon>
        <taxon>Fluctibacter</taxon>
    </lineage>
</organism>
<feature type="compositionally biased region" description="Low complexity" evidence="2">
    <location>
        <begin position="42"/>
        <end position="57"/>
    </location>
</feature>
<sequence>MNRIAIWLALLLLFSVAMNLWLYQQWQQDRHIESQTATNDNAPTPQVAVPASQPASPATVVASDPLQRITDLLTARRYAEARDALQLHLQRFPDDIEGLLLEGRLTEQTQPVIDAIAFYYQLLERSLSTQHQAEIHRRIAALTEPSIGNLKSIKAWAILADFVEPLWQFAPDNRDYMLALGEAYARQAMPTLVDFVLASLPPDDPDSLRIRHILAASSTPAPTATASTAIPLRRQGDHYLVNAMLNQSQVTLMLDTGASTTAISRETFARWQDDADVRYVGEYRLNTAGGQITAPVYRFLALSLGDETLSDLAVVVLPVERIGNSDGLLGMDVLREFVFSIDQSSATLSLSRRASFTN</sequence>
<dbReference type="SUPFAM" id="SSF50630">
    <property type="entry name" value="Acid proteases"/>
    <property type="match status" value="1"/>
</dbReference>
<dbReference type="EMBL" id="JAJEWP010000002">
    <property type="protein sequence ID" value="MCC2616749.1"/>
    <property type="molecule type" value="Genomic_DNA"/>
</dbReference>
<feature type="domain" description="Peptidase A2" evidence="3">
    <location>
        <begin position="250"/>
        <end position="333"/>
    </location>
</feature>
<proteinExistence type="predicted"/>
<evidence type="ECO:0000313" key="4">
    <source>
        <dbReference type="EMBL" id="MCC2616749.1"/>
    </source>
</evidence>
<keyword evidence="5" id="KW-1185">Reference proteome</keyword>
<dbReference type="Pfam" id="PF13650">
    <property type="entry name" value="Asp_protease_2"/>
    <property type="match status" value="1"/>
</dbReference>
<keyword evidence="1" id="KW-0378">Hydrolase</keyword>
<dbReference type="RefSeq" id="WP_229160373.1">
    <property type="nucleotide sequence ID" value="NZ_JAJEWP010000002.1"/>
</dbReference>
<dbReference type="InterPro" id="IPR021109">
    <property type="entry name" value="Peptidase_aspartic_dom_sf"/>
</dbReference>
<dbReference type="InterPro" id="IPR001969">
    <property type="entry name" value="Aspartic_peptidase_AS"/>
</dbReference>
<evidence type="ECO:0000313" key="5">
    <source>
        <dbReference type="Proteomes" id="UP001520878"/>
    </source>
</evidence>
<comment type="caution">
    <text evidence="4">The sequence shown here is derived from an EMBL/GenBank/DDBJ whole genome shotgun (WGS) entry which is preliminary data.</text>
</comment>
<feature type="region of interest" description="Disordered" evidence="2">
    <location>
        <begin position="36"/>
        <end position="57"/>
    </location>
</feature>
<dbReference type="CDD" id="cd05483">
    <property type="entry name" value="retropepsin_like_bacteria"/>
    <property type="match status" value="1"/>
</dbReference>
<evidence type="ECO:0000256" key="2">
    <source>
        <dbReference type="SAM" id="MobiDB-lite"/>
    </source>
</evidence>
<dbReference type="InterPro" id="IPR034122">
    <property type="entry name" value="Retropepsin-like_bacterial"/>
</dbReference>
<accession>A0ABS8GAK8</accession>
<dbReference type="Gene3D" id="2.40.70.10">
    <property type="entry name" value="Acid Proteases"/>
    <property type="match status" value="1"/>
</dbReference>
<dbReference type="PROSITE" id="PS00141">
    <property type="entry name" value="ASP_PROTEASE"/>
    <property type="match status" value="1"/>
</dbReference>